<reference evidence="1 2" key="1">
    <citation type="journal article" date="2014" name="Nat. Commun.">
        <title>Molecular traces of alternative social organization in a termite genome.</title>
        <authorList>
            <person name="Terrapon N."/>
            <person name="Li C."/>
            <person name="Robertson H.M."/>
            <person name="Ji L."/>
            <person name="Meng X."/>
            <person name="Booth W."/>
            <person name="Chen Z."/>
            <person name="Childers C.P."/>
            <person name="Glastad K.M."/>
            <person name="Gokhale K."/>
            <person name="Gowin J."/>
            <person name="Gronenberg W."/>
            <person name="Hermansen R.A."/>
            <person name="Hu H."/>
            <person name="Hunt B.G."/>
            <person name="Huylmans A.K."/>
            <person name="Khalil S.M."/>
            <person name="Mitchell R.D."/>
            <person name="Munoz-Torres M.C."/>
            <person name="Mustard J.A."/>
            <person name="Pan H."/>
            <person name="Reese J.T."/>
            <person name="Scharf M.E."/>
            <person name="Sun F."/>
            <person name="Vogel H."/>
            <person name="Xiao J."/>
            <person name="Yang W."/>
            <person name="Yang Z."/>
            <person name="Yang Z."/>
            <person name="Zhou J."/>
            <person name="Zhu J."/>
            <person name="Brent C.S."/>
            <person name="Elsik C.G."/>
            <person name="Goodisman M.A."/>
            <person name="Liberles D.A."/>
            <person name="Roe R.M."/>
            <person name="Vargo E.L."/>
            <person name="Vilcinskas A."/>
            <person name="Wang J."/>
            <person name="Bornberg-Bauer E."/>
            <person name="Korb J."/>
            <person name="Zhang G."/>
            <person name="Liebig J."/>
        </authorList>
    </citation>
    <scope>NUCLEOTIDE SEQUENCE [LARGE SCALE GENOMIC DNA]</scope>
    <source>
        <tissue evidence="1">Whole organism</tissue>
    </source>
</reference>
<proteinExistence type="predicted"/>
<dbReference type="InParanoid" id="A0A067RVA6"/>
<evidence type="ECO:0000313" key="2">
    <source>
        <dbReference type="Proteomes" id="UP000027135"/>
    </source>
</evidence>
<name>A0A067RVA6_ZOONE</name>
<evidence type="ECO:0000313" key="1">
    <source>
        <dbReference type="EMBL" id="KDR23814.1"/>
    </source>
</evidence>
<dbReference type="Proteomes" id="UP000027135">
    <property type="component" value="Unassembled WGS sequence"/>
</dbReference>
<gene>
    <name evidence="1" type="ORF">L798_11394</name>
</gene>
<dbReference type="AlphaFoldDB" id="A0A067RVA6"/>
<dbReference type="EMBL" id="KK852444">
    <property type="protein sequence ID" value="KDR23814.1"/>
    <property type="molecule type" value="Genomic_DNA"/>
</dbReference>
<sequence>MSTYLTFGRCVIRKDCLTPDICPVRLASLWDSALRVAPCSLCIIIPLQVWKFLDFNHLRLDDTGQGNTWTSHLRKYHAYDPCMTRIRIKDLRAKIPTELCMGKSPDGRNTGVWKPRKRMMRWWGEAGKVTMNKSCGQSPKAELVELGEGLARNSPDKVDIESC</sequence>
<keyword evidence="2" id="KW-1185">Reference proteome</keyword>
<organism evidence="1 2">
    <name type="scientific">Zootermopsis nevadensis</name>
    <name type="common">Dampwood termite</name>
    <dbReference type="NCBI Taxonomy" id="136037"/>
    <lineage>
        <taxon>Eukaryota</taxon>
        <taxon>Metazoa</taxon>
        <taxon>Ecdysozoa</taxon>
        <taxon>Arthropoda</taxon>
        <taxon>Hexapoda</taxon>
        <taxon>Insecta</taxon>
        <taxon>Pterygota</taxon>
        <taxon>Neoptera</taxon>
        <taxon>Polyneoptera</taxon>
        <taxon>Dictyoptera</taxon>
        <taxon>Blattodea</taxon>
        <taxon>Blattoidea</taxon>
        <taxon>Termitoidae</taxon>
        <taxon>Termopsidae</taxon>
        <taxon>Zootermopsis</taxon>
    </lineage>
</organism>
<accession>A0A067RVA6</accession>
<protein>
    <submittedName>
        <fullName evidence="1">Uncharacterized protein</fullName>
    </submittedName>
</protein>